<name>A0ABR1CR02_NECAM</name>
<evidence type="ECO:0000256" key="1">
    <source>
        <dbReference type="SAM" id="MobiDB-lite"/>
    </source>
</evidence>
<comment type="caution">
    <text evidence="2">The sequence shown here is derived from an EMBL/GenBank/DDBJ whole genome shotgun (WGS) entry which is preliminary data.</text>
</comment>
<evidence type="ECO:0000313" key="2">
    <source>
        <dbReference type="EMBL" id="KAK6740495.1"/>
    </source>
</evidence>
<organism evidence="2 3">
    <name type="scientific">Necator americanus</name>
    <name type="common">Human hookworm</name>
    <dbReference type="NCBI Taxonomy" id="51031"/>
    <lineage>
        <taxon>Eukaryota</taxon>
        <taxon>Metazoa</taxon>
        <taxon>Ecdysozoa</taxon>
        <taxon>Nematoda</taxon>
        <taxon>Chromadorea</taxon>
        <taxon>Rhabditida</taxon>
        <taxon>Rhabditina</taxon>
        <taxon>Rhabditomorpha</taxon>
        <taxon>Strongyloidea</taxon>
        <taxon>Ancylostomatidae</taxon>
        <taxon>Bunostominae</taxon>
        <taxon>Necator</taxon>
    </lineage>
</organism>
<dbReference type="Proteomes" id="UP001303046">
    <property type="component" value="Unassembled WGS sequence"/>
</dbReference>
<feature type="compositionally biased region" description="Low complexity" evidence="1">
    <location>
        <begin position="32"/>
        <end position="46"/>
    </location>
</feature>
<gene>
    <name evidence="2" type="primary">Necator_chrIII.g9525</name>
    <name evidence="2" type="ORF">RB195_008760</name>
</gene>
<proteinExistence type="predicted"/>
<keyword evidence="3" id="KW-1185">Reference proteome</keyword>
<sequence>MSYDEHFTFTTVPYWVSLHPQASRGASSYVAPPQQQPQQQLQGSSGQVPYWVTAYPQASRSYAARKERRLNQSCMELPSHRVKVPHEERTEHIQASYSFLAPQPGPAGFAGGTRLEFFISSRGEGNAGALHDGGEH</sequence>
<feature type="region of interest" description="Disordered" evidence="1">
    <location>
        <begin position="25"/>
        <end position="46"/>
    </location>
</feature>
<accession>A0ABR1CR02</accession>
<reference evidence="2 3" key="1">
    <citation type="submission" date="2023-08" db="EMBL/GenBank/DDBJ databases">
        <title>A Necator americanus chromosomal reference genome.</title>
        <authorList>
            <person name="Ilik V."/>
            <person name="Petrzelkova K.J."/>
            <person name="Pardy F."/>
            <person name="Fuh T."/>
            <person name="Niatou-Singa F.S."/>
            <person name="Gouil Q."/>
            <person name="Baker L."/>
            <person name="Ritchie M.E."/>
            <person name="Jex A.R."/>
            <person name="Gazzola D."/>
            <person name="Li H."/>
            <person name="Toshio Fujiwara R."/>
            <person name="Zhan B."/>
            <person name="Aroian R.V."/>
            <person name="Pafco B."/>
            <person name="Schwarz E.M."/>
        </authorList>
    </citation>
    <scope>NUCLEOTIDE SEQUENCE [LARGE SCALE GENOMIC DNA]</scope>
    <source>
        <strain evidence="2 3">Aroian</strain>
        <tissue evidence="2">Whole animal</tissue>
    </source>
</reference>
<dbReference type="EMBL" id="JAVFWL010000003">
    <property type="protein sequence ID" value="KAK6740495.1"/>
    <property type="molecule type" value="Genomic_DNA"/>
</dbReference>
<protein>
    <submittedName>
        <fullName evidence="2">Uncharacterized protein</fullName>
    </submittedName>
</protein>
<evidence type="ECO:0000313" key="3">
    <source>
        <dbReference type="Proteomes" id="UP001303046"/>
    </source>
</evidence>